<protein>
    <recommendedName>
        <fullName evidence="3">Transmembrane anchor protein</fullName>
    </recommendedName>
</protein>
<dbReference type="RefSeq" id="WP_274687243.1">
    <property type="nucleotide sequence ID" value="NZ_JAPMOU010000002.1"/>
</dbReference>
<gene>
    <name evidence="1" type="ORF">ORQ98_02715</name>
</gene>
<keyword evidence="2" id="KW-1185">Reference proteome</keyword>
<organism evidence="1 2">
    <name type="scientific">Spartinivicinus poritis</name>
    <dbReference type="NCBI Taxonomy" id="2994640"/>
    <lineage>
        <taxon>Bacteria</taxon>
        <taxon>Pseudomonadati</taxon>
        <taxon>Pseudomonadota</taxon>
        <taxon>Gammaproteobacteria</taxon>
        <taxon>Oceanospirillales</taxon>
        <taxon>Zooshikellaceae</taxon>
        <taxon>Spartinivicinus</taxon>
    </lineage>
</organism>
<evidence type="ECO:0008006" key="3">
    <source>
        <dbReference type="Google" id="ProtNLM"/>
    </source>
</evidence>
<dbReference type="EMBL" id="JAPMOU010000002">
    <property type="protein sequence ID" value="MDE1460874.1"/>
    <property type="molecule type" value="Genomic_DNA"/>
</dbReference>
<sequence>MQQDISNMNREGLPSNKSLLKATVVAFLVGALLLVTTILPAEYGLDPTGIGKQLGLTVLSSDHDSHSQPASSAPTLLATVSSVWKGKEALRNDTMSLTLGPNEGAEIKAKMVAGERFVFNWEVQGGEVSFDMHGERLNAGDEFTSYWVGRNQSSASGAFEAPFDGTHGWYWQNKGSEPVTVVVKTSGFYETLYQPE</sequence>
<name>A0ABT5U6S0_9GAMM</name>
<evidence type="ECO:0000313" key="2">
    <source>
        <dbReference type="Proteomes" id="UP001528823"/>
    </source>
</evidence>
<evidence type="ECO:0000313" key="1">
    <source>
        <dbReference type="EMBL" id="MDE1460874.1"/>
    </source>
</evidence>
<accession>A0ABT5U6S0</accession>
<dbReference type="Proteomes" id="UP001528823">
    <property type="component" value="Unassembled WGS sequence"/>
</dbReference>
<comment type="caution">
    <text evidence="1">The sequence shown here is derived from an EMBL/GenBank/DDBJ whole genome shotgun (WGS) entry which is preliminary data.</text>
</comment>
<reference evidence="1 2" key="1">
    <citation type="submission" date="2022-11" db="EMBL/GenBank/DDBJ databases">
        <title>Spartinivicinus poritis sp. nov., isolated from scleractinian coral Porites lutea.</title>
        <authorList>
            <person name="Zhang G."/>
            <person name="Cai L."/>
            <person name="Wei Q."/>
        </authorList>
    </citation>
    <scope>NUCLEOTIDE SEQUENCE [LARGE SCALE GENOMIC DNA]</scope>
    <source>
        <strain evidence="1 2">A2-2</strain>
    </source>
</reference>
<proteinExistence type="predicted"/>